<dbReference type="GO" id="GO:0005576">
    <property type="term" value="C:extracellular region"/>
    <property type="evidence" value="ECO:0007669"/>
    <property type="project" value="UniProtKB-SubCell"/>
</dbReference>
<protein>
    <submittedName>
        <fullName evidence="5">U8-agatoxin-Ao1a</fullName>
    </submittedName>
</protein>
<organism evidence="5">
    <name type="scientific">Zeugodacus cucurbitae</name>
    <name type="common">Melon fruit fly</name>
    <name type="synonym">Bactrocera cucurbitae</name>
    <dbReference type="NCBI Taxonomy" id="28588"/>
    <lineage>
        <taxon>Eukaryota</taxon>
        <taxon>Metazoa</taxon>
        <taxon>Ecdysozoa</taxon>
        <taxon>Arthropoda</taxon>
        <taxon>Hexapoda</taxon>
        <taxon>Insecta</taxon>
        <taxon>Pterygota</taxon>
        <taxon>Neoptera</taxon>
        <taxon>Endopterygota</taxon>
        <taxon>Diptera</taxon>
        <taxon>Brachycera</taxon>
        <taxon>Muscomorpha</taxon>
        <taxon>Tephritoidea</taxon>
        <taxon>Tephritidae</taxon>
        <taxon>Zeugodacus</taxon>
        <taxon>Zeugodacus</taxon>
    </lineage>
</organism>
<sequence length="127" mass="14745">MQFYLLKLRCLCFAAVVIFITQQVSASEARANKHIDPRNAPLDYDVAYEPDYNDVENYYDIFEDAAKLSPYNEKRSSRIHVFRRGCIPRGGACDSRPNDCCYNSSCRCNFWGSNCRCQRMGLFQKWG</sequence>
<evidence type="ECO:0000256" key="4">
    <source>
        <dbReference type="SAM" id="SignalP"/>
    </source>
</evidence>
<dbReference type="EMBL" id="GBXI01009139">
    <property type="protein sequence ID" value="JAD05153.1"/>
    <property type="molecule type" value="Transcribed_RNA"/>
</dbReference>
<proteinExistence type="predicted"/>
<dbReference type="InterPro" id="IPR004169">
    <property type="entry name" value="Spidertoxin"/>
</dbReference>
<feature type="chain" id="PRO_5001982903" evidence="4">
    <location>
        <begin position="27"/>
        <end position="127"/>
    </location>
</feature>
<dbReference type="AlphaFoldDB" id="A0A0A1X392"/>
<dbReference type="GO" id="GO:0008200">
    <property type="term" value="F:ion channel inhibitor activity"/>
    <property type="evidence" value="ECO:0007669"/>
    <property type="project" value="InterPro"/>
</dbReference>
<accession>A0A0A1X392</accession>
<keyword evidence="2" id="KW-0964">Secreted</keyword>
<evidence type="ECO:0000313" key="5">
    <source>
        <dbReference type="EMBL" id="JAD05153.1"/>
    </source>
</evidence>
<comment type="subcellular location">
    <subcellularLocation>
        <location evidence="1">Secreted</location>
    </subcellularLocation>
</comment>
<dbReference type="GeneID" id="105220305"/>
<keyword evidence="3" id="KW-1015">Disulfide bond</keyword>
<reference evidence="5" key="2">
    <citation type="journal article" date="2015" name="Gigascience">
        <title>Reconstructing a comprehensive transcriptome assembly of a white-pupal translocated strain of the pest fruit fly Bactrocera cucurbitae.</title>
        <authorList>
            <person name="Sim S.B."/>
            <person name="Calla B."/>
            <person name="Hall B."/>
            <person name="DeRego T."/>
            <person name="Geib S.M."/>
        </authorList>
    </citation>
    <scope>NUCLEOTIDE SEQUENCE</scope>
</reference>
<evidence type="ECO:0000256" key="3">
    <source>
        <dbReference type="ARBA" id="ARBA00023157"/>
    </source>
</evidence>
<dbReference type="CDD" id="cd12960">
    <property type="entry name" value="Spider_toxin"/>
    <property type="match status" value="1"/>
</dbReference>
<dbReference type="Gene3D" id="4.10.40.10">
    <property type="match status" value="1"/>
</dbReference>
<gene>
    <name evidence="5" type="primary">TXAG8</name>
    <name evidence="5" type="ORF">g.47738</name>
</gene>
<evidence type="ECO:0000256" key="2">
    <source>
        <dbReference type="ARBA" id="ARBA00022525"/>
    </source>
</evidence>
<evidence type="ECO:0000256" key="1">
    <source>
        <dbReference type="ARBA" id="ARBA00004613"/>
    </source>
</evidence>
<dbReference type="OrthoDB" id="6100049at2759"/>
<keyword evidence="4" id="KW-0732">Signal</keyword>
<feature type="signal peptide" evidence="4">
    <location>
        <begin position="1"/>
        <end position="26"/>
    </location>
</feature>
<reference evidence="5" key="1">
    <citation type="submission" date="2014-11" db="EMBL/GenBank/DDBJ databases">
        <authorList>
            <person name="Geib S."/>
        </authorList>
    </citation>
    <scope>NUCLEOTIDE SEQUENCE</scope>
</reference>
<name>A0A0A1X392_ZEUCU</name>